<dbReference type="Proteomes" id="UP000178380">
    <property type="component" value="Unassembled WGS sequence"/>
</dbReference>
<dbReference type="Gene3D" id="2.20.28.120">
    <property type="entry name" value="Ribosomal protein L33"/>
    <property type="match status" value="1"/>
</dbReference>
<dbReference type="SUPFAM" id="SSF57829">
    <property type="entry name" value="Zn-binding ribosomal proteins"/>
    <property type="match status" value="1"/>
</dbReference>
<dbReference type="AlphaFoldDB" id="A0A1G2I052"/>
<proteinExistence type="inferred from homology"/>
<dbReference type="HAMAP" id="MF_00294">
    <property type="entry name" value="Ribosomal_bL33"/>
    <property type="match status" value="1"/>
</dbReference>
<dbReference type="STRING" id="1802205.A3C58_01360"/>
<dbReference type="EMBL" id="MHOR01000001">
    <property type="protein sequence ID" value="OGZ67831.1"/>
    <property type="molecule type" value="Genomic_DNA"/>
</dbReference>
<dbReference type="GO" id="GO:0006412">
    <property type="term" value="P:translation"/>
    <property type="evidence" value="ECO:0007669"/>
    <property type="project" value="UniProtKB-UniRule"/>
</dbReference>
<reference evidence="6 7" key="1">
    <citation type="journal article" date="2016" name="Nat. Commun.">
        <title>Thousands of microbial genomes shed light on interconnected biogeochemical processes in an aquifer system.</title>
        <authorList>
            <person name="Anantharaman K."/>
            <person name="Brown C.T."/>
            <person name="Hug L.A."/>
            <person name="Sharon I."/>
            <person name="Castelle C.J."/>
            <person name="Probst A.J."/>
            <person name="Thomas B.C."/>
            <person name="Singh A."/>
            <person name="Wilkins M.J."/>
            <person name="Karaoz U."/>
            <person name="Brodie E.L."/>
            <person name="Williams K.H."/>
            <person name="Hubbard S.S."/>
            <person name="Banfield J.F."/>
        </authorList>
    </citation>
    <scope>NUCLEOTIDE SEQUENCE [LARGE SCALE GENOMIC DNA]</scope>
</reference>
<accession>A0A1G2I052</accession>
<evidence type="ECO:0000256" key="2">
    <source>
        <dbReference type="ARBA" id="ARBA00022980"/>
    </source>
</evidence>
<evidence type="ECO:0000313" key="6">
    <source>
        <dbReference type="EMBL" id="OGZ67831.1"/>
    </source>
</evidence>
<gene>
    <name evidence="5" type="primary">rpmG</name>
    <name evidence="6" type="ORF">A3C58_01360</name>
</gene>
<comment type="similarity">
    <text evidence="1 5">Belongs to the bacterial ribosomal protein bL33 family.</text>
</comment>
<name>A0A1G2I052_9BACT</name>
<dbReference type="GO" id="GO:0003735">
    <property type="term" value="F:structural constituent of ribosome"/>
    <property type="evidence" value="ECO:0007669"/>
    <property type="project" value="InterPro"/>
</dbReference>
<dbReference type="NCBIfam" id="TIGR01023">
    <property type="entry name" value="rpmG_bact"/>
    <property type="match status" value="1"/>
</dbReference>
<evidence type="ECO:0000256" key="4">
    <source>
        <dbReference type="ARBA" id="ARBA00035176"/>
    </source>
</evidence>
<dbReference type="GO" id="GO:0005840">
    <property type="term" value="C:ribosome"/>
    <property type="evidence" value="ECO:0007669"/>
    <property type="project" value="UniProtKB-KW"/>
</dbReference>
<keyword evidence="2 5" id="KW-0689">Ribosomal protein</keyword>
<dbReference type="InterPro" id="IPR001705">
    <property type="entry name" value="Ribosomal_bL33"/>
</dbReference>
<dbReference type="NCBIfam" id="NF001764">
    <property type="entry name" value="PRK00504.1"/>
    <property type="match status" value="1"/>
</dbReference>
<dbReference type="GO" id="GO:0005737">
    <property type="term" value="C:cytoplasm"/>
    <property type="evidence" value="ECO:0007669"/>
    <property type="project" value="UniProtKB-ARBA"/>
</dbReference>
<keyword evidence="3 5" id="KW-0687">Ribonucleoprotein</keyword>
<sequence length="53" mass="6256">MATKKPFLKMQCTVCKNVNYFTKKTKAMLEKKLEMSKFCKTCKKHTAHKEGRK</sequence>
<protein>
    <recommendedName>
        <fullName evidence="4 5">Large ribosomal subunit protein bL33</fullName>
    </recommendedName>
</protein>
<organism evidence="6 7">
    <name type="scientific">Candidatus Staskawiczbacteria bacterium RIFCSPHIGHO2_02_FULL_34_10</name>
    <dbReference type="NCBI Taxonomy" id="1802205"/>
    <lineage>
        <taxon>Bacteria</taxon>
        <taxon>Candidatus Staskawicziibacteriota</taxon>
    </lineage>
</organism>
<dbReference type="GO" id="GO:1990904">
    <property type="term" value="C:ribonucleoprotein complex"/>
    <property type="evidence" value="ECO:0007669"/>
    <property type="project" value="UniProtKB-KW"/>
</dbReference>
<comment type="caution">
    <text evidence="6">The sequence shown here is derived from an EMBL/GenBank/DDBJ whole genome shotgun (WGS) entry which is preliminary data.</text>
</comment>
<evidence type="ECO:0000313" key="7">
    <source>
        <dbReference type="Proteomes" id="UP000178380"/>
    </source>
</evidence>
<evidence type="ECO:0000256" key="1">
    <source>
        <dbReference type="ARBA" id="ARBA00007596"/>
    </source>
</evidence>
<dbReference type="InterPro" id="IPR038584">
    <property type="entry name" value="Ribosomal_bL33_sf"/>
</dbReference>
<evidence type="ECO:0000256" key="3">
    <source>
        <dbReference type="ARBA" id="ARBA00023274"/>
    </source>
</evidence>
<dbReference type="Pfam" id="PF00471">
    <property type="entry name" value="Ribosomal_L33"/>
    <property type="match status" value="1"/>
</dbReference>
<dbReference type="InterPro" id="IPR011332">
    <property type="entry name" value="Ribosomal_zn-bd"/>
</dbReference>
<evidence type="ECO:0000256" key="5">
    <source>
        <dbReference type="HAMAP-Rule" id="MF_00294"/>
    </source>
</evidence>